<feature type="domain" description="GAG-pre-integrase" evidence="2">
    <location>
        <begin position="91"/>
        <end position="143"/>
    </location>
</feature>
<name>A0A699LCY3_TANCI</name>
<evidence type="ECO:0000259" key="4">
    <source>
        <dbReference type="Pfam" id="PF25597"/>
    </source>
</evidence>
<reference evidence="5" key="1">
    <citation type="journal article" date="2019" name="Sci. Rep.">
        <title>Draft genome of Tanacetum cinerariifolium, the natural source of mosquito coil.</title>
        <authorList>
            <person name="Yamashiro T."/>
            <person name="Shiraishi A."/>
            <person name="Satake H."/>
            <person name="Nakayama K."/>
        </authorList>
    </citation>
    <scope>NUCLEOTIDE SEQUENCE</scope>
</reference>
<gene>
    <name evidence="5" type="ORF">Tci_699990</name>
</gene>
<dbReference type="Pfam" id="PF22936">
    <property type="entry name" value="Pol_BBD"/>
    <property type="match status" value="1"/>
</dbReference>
<evidence type="ECO:0000259" key="2">
    <source>
        <dbReference type="Pfam" id="PF13976"/>
    </source>
</evidence>
<feature type="domain" description="Retroviral polymerase SH3-like" evidence="4">
    <location>
        <begin position="144"/>
        <end position="191"/>
    </location>
</feature>
<dbReference type="InterPro" id="IPR025724">
    <property type="entry name" value="GAG-pre-integrase_dom"/>
</dbReference>
<dbReference type="InterPro" id="IPR054722">
    <property type="entry name" value="PolX-like_BBD"/>
</dbReference>
<dbReference type="AlphaFoldDB" id="A0A699LCY3"/>
<evidence type="ECO:0000256" key="1">
    <source>
        <dbReference type="SAM" id="MobiDB-lite"/>
    </source>
</evidence>
<evidence type="ECO:0000259" key="3">
    <source>
        <dbReference type="Pfam" id="PF22936"/>
    </source>
</evidence>
<organism evidence="5">
    <name type="scientific">Tanacetum cinerariifolium</name>
    <name type="common">Dalmatian daisy</name>
    <name type="synonym">Chrysanthemum cinerariifolium</name>
    <dbReference type="NCBI Taxonomy" id="118510"/>
    <lineage>
        <taxon>Eukaryota</taxon>
        <taxon>Viridiplantae</taxon>
        <taxon>Streptophyta</taxon>
        <taxon>Embryophyta</taxon>
        <taxon>Tracheophyta</taxon>
        <taxon>Spermatophyta</taxon>
        <taxon>Magnoliopsida</taxon>
        <taxon>eudicotyledons</taxon>
        <taxon>Gunneridae</taxon>
        <taxon>Pentapetalae</taxon>
        <taxon>asterids</taxon>
        <taxon>campanulids</taxon>
        <taxon>Asterales</taxon>
        <taxon>Asteraceae</taxon>
        <taxon>Asteroideae</taxon>
        <taxon>Anthemideae</taxon>
        <taxon>Anthemidinae</taxon>
        <taxon>Tanacetum</taxon>
    </lineage>
</organism>
<dbReference type="Pfam" id="PF25597">
    <property type="entry name" value="SH3_retrovirus"/>
    <property type="match status" value="1"/>
</dbReference>
<feature type="compositionally biased region" description="Basic and acidic residues" evidence="1">
    <location>
        <begin position="266"/>
        <end position="277"/>
    </location>
</feature>
<sequence>GNPQYTLHDQGIFDSRCSMHMTNNKSFLTEYQEIDGGFVAFGGSPKGGKIKGEGKIRTEKLDFEDVYFVKELKFKLLDESQVLLKFLKQNNMYNFDLKNVVPSGDLTCLLAKATIDESNLWHRRLDHINFKTLNKLVSGNLVRDHLGKFNGNADEGFLVGYSVNSKAFRVFNSRTRKVEENLHVNFLENKPNVAGSGPKWLFDIDLLTKSMNYEPSSAGNQTNGDADVNAGDQPRDVNAGDQPRDVNAGDRPGDVNAGDIQGDVEEISRNDDVCQGN</sequence>
<evidence type="ECO:0000313" key="5">
    <source>
        <dbReference type="EMBL" id="GFB28019.1"/>
    </source>
</evidence>
<feature type="non-terminal residue" evidence="5">
    <location>
        <position position="277"/>
    </location>
</feature>
<protein>
    <submittedName>
        <fullName evidence="5">Uncharacterized protein</fullName>
    </submittedName>
</protein>
<feature type="compositionally biased region" description="Basic and acidic residues" evidence="1">
    <location>
        <begin position="242"/>
        <end position="253"/>
    </location>
</feature>
<dbReference type="EMBL" id="BKCJ010592052">
    <property type="protein sequence ID" value="GFB28019.1"/>
    <property type="molecule type" value="Genomic_DNA"/>
</dbReference>
<proteinExistence type="predicted"/>
<dbReference type="Pfam" id="PF13976">
    <property type="entry name" value="gag_pre-integrs"/>
    <property type="match status" value="1"/>
</dbReference>
<feature type="region of interest" description="Disordered" evidence="1">
    <location>
        <begin position="215"/>
        <end position="277"/>
    </location>
</feature>
<feature type="compositionally biased region" description="Polar residues" evidence="1">
    <location>
        <begin position="215"/>
        <end position="224"/>
    </location>
</feature>
<accession>A0A699LCY3</accession>
<comment type="caution">
    <text evidence="5">The sequence shown here is derived from an EMBL/GenBank/DDBJ whole genome shotgun (WGS) entry which is preliminary data.</text>
</comment>
<dbReference type="InterPro" id="IPR057670">
    <property type="entry name" value="SH3_retrovirus"/>
</dbReference>
<feature type="non-terminal residue" evidence="5">
    <location>
        <position position="1"/>
    </location>
</feature>
<feature type="domain" description="Retrovirus-related Pol polyprotein from transposon TNT 1-94-like beta-barrel" evidence="3">
    <location>
        <begin position="12"/>
        <end position="82"/>
    </location>
</feature>